<dbReference type="InterPro" id="IPR013087">
    <property type="entry name" value="Znf_C2H2_type"/>
</dbReference>
<reference evidence="3 4" key="1">
    <citation type="submission" date="2024-04" db="EMBL/GenBank/DDBJ databases">
        <title>Tritrichomonas musculus Genome.</title>
        <authorList>
            <person name="Alves-Ferreira E."/>
            <person name="Grigg M."/>
            <person name="Lorenzi H."/>
            <person name="Galac M."/>
        </authorList>
    </citation>
    <scope>NUCLEOTIDE SEQUENCE [LARGE SCALE GENOMIC DNA]</scope>
    <source>
        <strain evidence="3 4">EAF2021</strain>
    </source>
</reference>
<evidence type="ECO:0000256" key="1">
    <source>
        <dbReference type="SAM" id="MobiDB-lite"/>
    </source>
</evidence>
<protein>
    <recommendedName>
        <fullName evidence="2">C2H2-type domain-containing protein</fullName>
    </recommendedName>
</protein>
<gene>
    <name evidence="3" type="ORF">M9Y10_009243</name>
</gene>
<name>A0ABR2IN09_9EUKA</name>
<dbReference type="EMBL" id="JAPFFF010000015">
    <property type="protein sequence ID" value="KAK8866284.1"/>
    <property type="molecule type" value="Genomic_DNA"/>
</dbReference>
<feature type="region of interest" description="Disordered" evidence="1">
    <location>
        <begin position="293"/>
        <end position="323"/>
    </location>
</feature>
<feature type="compositionally biased region" description="Low complexity" evidence="1">
    <location>
        <begin position="364"/>
        <end position="412"/>
    </location>
</feature>
<evidence type="ECO:0000259" key="2">
    <source>
        <dbReference type="SMART" id="SM00355"/>
    </source>
</evidence>
<proteinExistence type="predicted"/>
<feature type="domain" description="C2H2-type" evidence="2">
    <location>
        <begin position="791"/>
        <end position="814"/>
    </location>
</feature>
<sequence length="822" mass="93626">MSKINQPNRKNSTSSKAFSLGNRGIESIFNELWNPDDSKVVFFFPDCNFPTYFFLTESPNLQKVLHDFSSSPIISIGFLSSNDLISFIILCCHQGVATINASINISHFLKSISSSTIISTNSDRNLENLNNFYRIKINAKEIDSIDDYINYIQSDKLGPNSKQILNHEVSGQKQSYTILDVLSICYRTVSAYHYFTTLCDKDKTAPLPMVHPLKSVQQNEQVKTMPLKLIPATSSTSPPSHSQINEVPKNNSNINKNNNNIQNASTNITSTQQKNTNKGTIYITSLIPNLNTNRPQSPPVLPKNLVPSQATVQSRAQSPPQALWQSQVPFPHSQSTSPMNSNISAMEMTKYFQQHKEKNAYEAQQQNIQQTNSTNSSQSKYQQRSKQSNNQIQQIQQSSSTPSPQKNQSKSPPAQFNPQQIVGGENRVKQRQQHVGSPPTQNLYPNYIRNGWHSLTSDPSFSDSTTTPGSGNSAPEASPELTEQTPIEQEIIAIVPNKLQQNNQQKTKQNQQKQQRQQRQQKQQQQQNQQQQTYQQKQQQNNKNDGNSTATDWKPIPKSKSPPNAPILLSPDLIQKQQAKSPPPDQRVKCPLCPLVFEKESLTLNHFVTQHRFLKEFDKQFRYTKDGLTCLVCHKTMKCYDFVIYHAVFFHYQLFESLILKIDDSESIKKFLQLFKNKIPVISNHRKRDAPDIENQVQDTRSLRNAAVQTDTPEDLFDDSYCNFIASSINTKGIATEKIELSKIEPIEIEMIQENLELFEVPVDAHFWKQLDMLEALMKGTDKATFDDDHFFCKICNVKCKSNATLLQHCFEQHRDLLDSFD</sequence>
<accession>A0ABR2IN09</accession>
<feature type="compositionally biased region" description="Low complexity" evidence="1">
    <location>
        <begin position="233"/>
        <end position="242"/>
    </location>
</feature>
<feature type="domain" description="C2H2-type" evidence="2">
    <location>
        <begin position="588"/>
        <end position="611"/>
    </location>
</feature>
<keyword evidence="4" id="KW-1185">Reference proteome</keyword>
<evidence type="ECO:0000313" key="3">
    <source>
        <dbReference type="EMBL" id="KAK8866284.1"/>
    </source>
</evidence>
<feature type="compositionally biased region" description="Polar residues" evidence="1">
    <location>
        <begin position="433"/>
        <end position="444"/>
    </location>
</feature>
<dbReference type="Proteomes" id="UP001470230">
    <property type="component" value="Unassembled WGS sequence"/>
</dbReference>
<feature type="region of interest" description="Disordered" evidence="1">
    <location>
        <begin position="231"/>
        <end position="253"/>
    </location>
</feature>
<feature type="domain" description="C2H2-type" evidence="2">
    <location>
        <begin position="628"/>
        <end position="651"/>
    </location>
</feature>
<organism evidence="3 4">
    <name type="scientific">Tritrichomonas musculus</name>
    <dbReference type="NCBI Taxonomy" id="1915356"/>
    <lineage>
        <taxon>Eukaryota</taxon>
        <taxon>Metamonada</taxon>
        <taxon>Parabasalia</taxon>
        <taxon>Tritrichomonadida</taxon>
        <taxon>Tritrichomonadidae</taxon>
        <taxon>Tritrichomonas</taxon>
    </lineage>
</organism>
<feature type="compositionally biased region" description="Low complexity" evidence="1">
    <location>
        <begin position="454"/>
        <end position="471"/>
    </location>
</feature>
<evidence type="ECO:0000313" key="4">
    <source>
        <dbReference type="Proteomes" id="UP001470230"/>
    </source>
</evidence>
<comment type="caution">
    <text evidence="3">The sequence shown here is derived from an EMBL/GenBank/DDBJ whole genome shotgun (WGS) entry which is preliminary data.</text>
</comment>
<dbReference type="SMART" id="SM00355">
    <property type="entry name" value="ZnF_C2H2"/>
    <property type="match status" value="3"/>
</dbReference>
<feature type="region of interest" description="Disordered" evidence="1">
    <location>
        <begin position="364"/>
        <end position="483"/>
    </location>
</feature>
<feature type="compositionally biased region" description="Low complexity" evidence="1">
    <location>
        <begin position="501"/>
        <end position="544"/>
    </location>
</feature>
<feature type="region of interest" description="Disordered" evidence="1">
    <location>
        <begin position="501"/>
        <end position="568"/>
    </location>
</feature>
<feature type="compositionally biased region" description="Polar residues" evidence="1">
    <location>
        <begin position="306"/>
        <end position="323"/>
    </location>
</feature>